<dbReference type="AlphaFoldDB" id="A0A197KK18"/>
<feature type="compositionally biased region" description="Polar residues" evidence="1">
    <location>
        <begin position="206"/>
        <end position="221"/>
    </location>
</feature>
<proteinExistence type="predicted"/>
<evidence type="ECO:0000313" key="2">
    <source>
        <dbReference type="EMBL" id="OAQ36594.1"/>
    </source>
</evidence>
<dbReference type="OrthoDB" id="10591754at2759"/>
<organism evidence="2 3">
    <name type="scientific">Linnemannia elongata AG-77</name>
    <dbReference type="NCBI Taxonomy" id="1314771"/>
    <lineage>
        <taxon>Eukaryota</taxon>
        <taxon>Fungi</taxon>
        <taxon>Fungi incertae sedis</taxon>
        <taxon>Mucoromycota</taxon>
        <taxon>Mortierellomycotina</taxon>
        <taxon>Mortierellomycetes</taxon>
        <taxon>Mortierellales</taxon>
        <taxon>Mortierellaceae</taxon>
        <taxon>Linnemannia</taxon>
    </lineage>
</organism>
<feature type="compositionally biased region" description="Polar residues" evidence="1">
    <location>
        <begin position="89"/>
        <end position="100"/>
    </location>
</feature>
<dbReference type="Proteomes" id="UP000078512">
    <property type="component" value="Unassembled WGS sequence"/>
</dbReference>
<evidence type="ECO:0000256" key="1">
    <source>
        <dbReference type="SAM" id="MobiDB-lite"/>
    </source>
</evidence>
<evidence type="ECO:0000313" key="3">
    <source>
        <dbReference type="Proteomes" id="UP000078512"/>
    </source>
</evidence>
<feature type="compositionally biased region" description="Polar residues" evidence="1">
    <location>
        <begin position="1"/>
        <end position="11"/>
    </location>
</feature>
<sequence length="292" mass="30513">MDLYITTSSRLTPAEEEELRSNSGSTEQLQDPTLSNDDLIKSANLASATTSPVISAATSPSASVLGASSTAATGPVKPNMLVPIAIVDKNQQQKPENQLGSPGRRSIDPGSRETLQDEVRSQIQASASMDDDMDGLVGQSNQSTPLMTPIQQQQQQKPPIPIDKASNDRKQHLSKPTSLSIPSSGITPTILVSASSPSPTVKLPSILNSPMTNTSKNSSGEKSAAVVVLEPSKPTRKPTIQKDPRGPVYDTQSSSGASVHSTSPTVISSTSSTGGGVLQQRVAYNNTPPPAH</sequence>
<accession>A0A197KK18</accession>
<keyword evidence="3" id="KW-1185">Reference proteome</keyword>
<feature type="compositionally biased region" description="Low complexity" evidence="1">
    <location>
        <begin position="258"/>
        <end position="272"/>
    </location>
</feature>
<gene>
    <name evidence="2" type="ORF">K457DRAFT_885946</name>
</gene>
<feature type="compositionally biased region" description="Basic and acidic residues" evidence="1">
    <location>
        <begin position="105"/>
        <end position="120"/>
    </location>
</feature>
<dbReference type="EMBL" id="KV442011">
    <property type="protein sequence ID" value="OAQ36594.1"/>
    <property type="molecule type" value="Genomic_DNA"/>
</dbReference>
<name>A0A197KK18_9FUNG</name>
<feature type="compositionally biased region" description="Polar residues" evidence="1">
    <location>
        <begin position="174"/>
        <end position="199"/>
    </location>
</feature>
<feature type="region of interest" description="Disordered" evidence="1">
    <location>
        <begin position="85"/>
        <end position="292"/>
    </location>
</feature>
<feature type="compositionally biased region" description="Polar residues" evidence="1">
    <location>
        <begin position="21"/>
        <end position="36"/>
    </location>
</feature>
<protein>
    <submittedName>
        <fullName evidence="2">Uncharacterized protein</fullName>
    </submittedName>
</protein>
<reference evidence="2 3" key="1">
    <citation type="submission" date="2016-05" db="EMBL/GenBank/DDBJ databases">
        <title>Genome sequencing reveals origins of a unique bacterial endosymbiosis in the earliest lineages of terrestrial Fungi.</title>
        <authorList>
            <consortium name="DOE Joint Genome Institute"/>
            <person name="Uehling J."/>
            <person name="Gryganskyi A."/>
            <person name="Hameed K."/>
            <person name="Tschaplinski T."/>
            <person name="Misztal P."/>
            <person name="Wu S."/>
            <person name="Desiro A."/>
            <person name="Vande Pol N."/>
            <person name="Du Z.-Y."/>
            <person name="Zienkiewicz A."/>
            <person name="Zienkiewicz K."/>
            <person name="Morin E."/>
            <person name="Tisserant E."/>
            <person name="Splivallo R."/>
            <person name="Hainaut M."/>
            <person name="Henrissat B."/>
            <person name="Ohm R."/>
            <person name="Kuo A."/>
            <person name="Yan J."/>
            <person name="Lipzen A."/>
            <person name="Nolan M."/>
            <person name="Labutti K."/>
            <person name="Barry K."/>
            <person name="Goldstein A."/>
            <person name="Labbe J."/>
            <person name="Schadt C."/>
            <person name="Tuskan G."/>
            <person name="Grigoriev I."/>
            <person name="Martin F."/>
            <person name="Vilgalys R."/>
            <person name="Bonito G."/>
        </authorList>
    </citation>
    <scope>NUCLEOTIDE SEQUENCE [LARGE SCALE GENOMIC DNA]</scope>
    <source>
        <strain evidence="2 3">AG-77</strain>
    </source>
</reference>
<feature type="region of interest" description="Disordered" evidence="1">
    <location>
        <begin position="1"/>
        <end position="36"/>
    </location>
</feature>